<keyword evidence="5" id="KW-1185">Reference proteome</keyword>
<dbReference type="Proteomes" id="UP000663880">
    <property type="component" value="Unassembled WGS sequence"/>
</dbReference>
<dbReference type="InterPro" id="IPR004210">
    <property type="entry name" value="BESS_motif"/>
</dbReference>
<reference evidence="4" key="1">
    <citation type="submission" date="2021-02" db="EMBL/GenBank/DDBJ databases">
        <authorList>
            <person name="Steward A R."/>
        </authorList>
    </citation>
    <scope>NUCLEOTIDE SEQUENCE</scope>
</reference>
<dbReference type="EMBL" id="CAJOBZ010000031">
    <property type="protein sequence ID" value="CAF4890911.1"/>
    <property type="molecule type" value="Genomic_DNA"/>
</dbReference>
<dbReference type="GO" id="GO:0003677">
    <property type="term" value="F:DNA binding"/>
    <property type="evidence" value="ECO:0007669"/>
    <property type="project" value="InterPro"/>
</dbReference>
<proteinExistence type="predicted"/>
<dbReference type="AlphaFoldDB" id="A0A821UKA6"/>
<name>A0A821UKA6_9NEOP</name>
<organism evidence="4 5">
    <name type="scientific">Pieris macdunnoughi</name>
    <dbReference type="NCBI Taxonomy" id="345717"/>
    <lineage>
        <taxon>Eukaryota</taxon>
        <taxon>Metazoa</taxon>
        <taxon>Ecdysozoa</taxon>
        <taxon>Arthropoda</taxon>
        <taxon>Hexapoda</taxon>
        <taxon>Insecta</taxon>
        <taxon>Pterygota</taxon>
        <taxon>Neoptera</taxon>
        <taxon>Endopterygota</taxon>
        <taxon>Lepidoptera</taxon>
        <taxon>Glossata</taxon>
        <taxon>Ditrysia</taxon>
        <taxon>Papilionoidea</taxon>
        <taxon>Pieridae</taxon>
        <taxon>Pierinae</taxon>
        <taxon>Pieris</taxon>
    </lineage>
</organism>
<evidence type="ECO:0000256" key="2">
    <source>
        <dbReference type="SAM" id="MobiDB-lite"/>
    </source>
</evidence>
<feature type="compositionally biased region" description="Polar residues" evidence="2">
    <location>
        <begin position="80"/>
        <end position="90"/>
    </location>
</feature>
<feature type="region of interest" description="Disordered" evidence="2">
    <location>
        <begin position="76"/>
        <end position="97"/>
    </location>
</feature>
<feature type="compositionally biased region" description="Polar residues" evidence="2">
    <location>
        <begin position="38"/>
        <end position="47"/>
    </location>
</feature>
<keyword evidence="1" id="KW-0539">Nucleus</keyword>
<feature type="region of interest" description="Disordered" evidence="2">
    <location>
        <begin position="29"/>
        <end position="48"/>
    </location>
</feature>
<dbReference type="GO" id="GO:0005634">
    <property type="term" value="C:nucleus"/>
    <property type="evidence" value="ECO:0007669"/>
    <property type="project" value="UniProtKB-SubCell"/>
</dbReference>
<sequence>MARAKACIKDEMAFVASLFAERKSLESVELTSDDEESQPNSDTGTEIQNHHFNNEIDNTVDIAAAENITATEIQNEDDITASNKSSQPLLSQAKKAKTIKRGKIQPPQIASAVLMSKLLEAQNKSPRQDDELDRFFLHISDTVKKFSPYLRAIAKNKIFSLVSEMELQQLAPPNFATAMPMLHLLNYATLIRALIIIESGT</sequence>
<dbReference type="OrthoDB" id="6433782at2759"/>
<protein>
    <recommendedName>
        <fullName evidence="3">BESS domain-containing protein</fullName>
    </recommendedName>
</protein>
<evidence type="ECO:0000313" key="4">
    <source>
        <dbReference type="EMBL" id="CAF4890911.1"/>
    </source>
</evidence>
<gene>
    <name evidence="4" type="ORF">PMACD_LOCUS10445</name>
</gene>
<comment type="subcellular location">
    <subcellularLocation>
        <location evidence="1">Nucleus</location>
    </subcellularLocation>
</comment>
<accession>A0A821UKA6</accession>
<evidence type="ECO:0000256" key="1">
    <source>
        <dbReference type="PROSITE-ProRule" id="PRU00371"/>
    </source>
</evidence>
<dbReference type="PROSITE" id="PS51031">
    <property type="entry name" value="BESS"/>
    <property type="match status" value="1"/>
</dbReference>
<evidence type="ECO:0000259" key="3">
    <source>
        <dbReference type="PROSITE" id="PS51031"/>
    </source>
</evidence>
<comment type="caution">
    <text evidence="4">The sequence shown here is derived from an EMBL/GenBank/DDBJ whole genome shotgun (WGS) entry which is preliminary data.</text>
</comment>
<feature type="domain" description="BESS" evidence="3">
    <location>
        <begin position="129"/>
        <end position="168"/>
    </location>
</feature>
<evidence type="ECO:0000313" key="5">
    <source>
        <dbReference type="Proteomes" id="UP000663880"/>
    </source>
</evidence>